<protein>
    <submittedName>
        <fullName evidence="3">HTH domain-containing protein</fullName>
    </submittedName>
</protein>
<dbReference type="SUPFAM" id="SSF46785">
    <property type="entry name" value="Winged helix' DNA-binding domain"/>
    <property type="match status" value="1"/>
</dbReference>
<dbReference type="Gene3D" id="1.10.10.10">
    <property type="entry name" value="Winged helix-like DNA-binding domain superfamily/Winged helix DNA-binding domain"/>
    <property type="match status" value="1"/>
</dbReference>
<dbReference type="PROSITE" id="PS52050">
    <property type="entry name" value="WYL"/>
    <property type="match status" value="1"/>
</dbReference>
<dbReference type="AlphaFoldDB" id="A0A4R3JK59"/>
<evidence type="ECO:0000259" key="2">
    <source>
        <dbReference type="Pfam" id="PF13280"/>
    </source>
</evidence>
<dbReference type="InterPro" id="IPR051534">
    <property type="entry name" value="CBASS_pafABC_assoc_protein"/>
</dbReference>
<dbReference type="InterPro" id="IPR013196">
    <property type="entry name" value="HTH_11"/>
</dbReference>
<feature type="domain" description="WYL" evidence="2">
    <location>
        <begin position="145"/>
        <end position="210"/>
    </location>
</feature>
<evidence type="ECO:0000313" key="4">
    <source>
        <dbReference type="Proteomes" id="UP000295696"/>
    </source>
</evidence>
<gene>
    <name evidence="3" type="ORF">EDD52_10476</name>
</gene>
<dbReference type="Pfam" id="PF08279">
    <property type="entry name" value="HTH_11"/>
    <property type="match status" value="1"/>
</dbReference>
<dbReference type="Pfam" id="PF13280">
    <property type="entry name" value="WYL"/>
    <property type="match status" value="1"/>
</dbReference>
<name>A0A4R3JK59_9RHOB</name>
<feature type="domain" description="Helix-turn-helix type 11" evidence="1">
    <location>
        <begin position="13"/>
        <end position="66"/>
    </location>
</feature>
<comment type="caution">
    <text evidence="3">The sequence shown here is derived from an EMBL/GenBank/DDBJ whole genome shotgun (WGS) entry which is preliminary data.</text>
</comment>
<dbReference type="InterPro" id="IPR036388">
    <property type="entry name" value="WH-like_DNA-bd_sf"/>
</dbReference>
<evidence type="ECO:0000259" key="1">
    <source>
        <dbReference type="Pfam" id="PF08279"/>
    </source>
</evidence>
<dbReference type="InterPro" id="IPR026881">
    <property type="entry name" value="WYL_dom"/>
</dbReference>
<proteinExistence type="predicted"/>
<evidence type="ECO:0000313" key="3">
    <source>
        <dbReference type="EMBL" id="TCS65290.1"/>
    </source>
</evidence>
<accession>A0A4R3JK59</accession>
<dbReference type="InterPro" id="IPR036390">
    <property type="entry name" value="WH_DNA-bd_sf"/>
</dbReference>
<keyword evidence="4" id="KW-1185">Reference proteome</keyword>
<dbReference type="EMBL" id="SLZU01000004">
    <property type="protein sequence ID" value="TCS65290.1"/>
    <property type="molecule type" value="Genomic_DNA"/>
</dbReference>
<dbReference type="PANTHER" id="PTHR34580:SF3">
    <property type="entry name" value="PROTEIN PAFB"/>
    <property type="match status" value="1"/>
</dbReference>
<dbReference type="PANTHER" id="PTHR34580">
    <property type="match status" value="1"/>
</dbReference>
<sequence>MWQHDGNMSRTDRLLRLMQGLRSLEPPVTAARLAGELGVTERTIYRDIATLRGLGAVIDGAAGFGYTVIEDASLPPLAFTDEELEALVLGLREVEAVADPHLGAAATAALAKLRARLPDRQAHRLKHAVLSAHRYFPPPSATVDLRVLRKAAWDEMEIRISYRDKHGQPSDRQVRPLQIVFFQDSHCLLAWCCLRRDFRAFRLDRIATLDVTGPSFRPHRTSLLRQHLERLRGQTDGFGETSREQI</sequence>
<dbReference type="Proteomes" id="UP000295696">
    <property type="component" value="Unassembled WGS sequence"/>
</dbReference>
<reference evidence="3 4" key="1">
    <citation type="submission" date="2019-03" db="EMBL/GenBank/DDBJ databases">
        <title>Genomic Encyclopedia of Type Strains, Phase IV (KMG-IV): sequencing the most valuable type-strain genomes for metagenomic binning, comparative biology and taxonomic classification.</title>
        <authorList>
            <person name="Goeker M."/>
        </authorList>
    </citation>
    <scope>NUCLEOTIDE SEQUENCE [LARGE SCALE GENOMIC DNA]</scope>
    <source>
        <strain evidence="3 4">DSM 104836</strain>
    </source>
</reference>
<organism evidence="3 4">
    <name type="scientific">Primorskyibacter sedentarius</name>
    <dbReference type="NCBI Taxonomy" id="745311"/>
    <lineage>
        <taxon>Bacteria</taxon>
        <taxon>Pseudomonadati</taxon>
        <taxon>Pseudomonadota</taxon>
        <taxon>Alphaproteobacteria</taxon>
        <taxon>Rhodobacterales</taxon>
        <taxon>Roseobacteraceae</taxon>
        <taxon>Primorskyibacter</taxon>
    </lineage>
</organism>